<sequence length="97" mass="11304">MISEILSLLNTDSSRGIYNKVIKIVIKKMEIGQTARKKVTTERIKDKTSIGSDLIVDFADLKSFFREIFLFNFYGTRKKMLQKIKTLLKNTHYISKI</sequence>
<name>A0A3M7SSG0_BRAPC</name>
<dbReference type="AlphaFoldDB" id="A0A3M7SSG0"/>
<comment type="caution">
    <text evidence="1">The sequence shown here is derived from an EMBL/GenBank/DDBJ whole genome shotgun (WGS) entry which is preliminary data.</text>
</comment>
<keyword evidence="2" id="KW-1185">Reference proteome</keyword>
<proteinExistence type="predicted"/>
<protein>
    <submittedName>
        <fullName evidence="1">Uncharacterized protein</fullName>
    </submittedName>
</protein>
<evidence type="ECO:0000313" key="1">
    <source>
        <dbReference type="EMBL" id="RNA38649.1"/>
    </source>
</evidence>
<gene>
    <name evidence="1" type="ORF">BpHYR1_043897</name>
</gene>
<accession>A0A3M7SSG0</accession>
<organism evidence="1 2">
    <name type="scientific">Brachionus plicatilis</name>
    <name type="common">Marine rotifer</name>
    <name type="synonym">Brachionus muelleri</name>
    <dbReference type="NCBI Taxonomy" id="10195"/>
    <lineage>
        <taxon>Eukaryota</taxon>
        <taxon>Metazoa</taxon>
        <taxon>Spiralia</taxon>
        <taxon>Gnathifera</taxon>
        <taxon>Rotifera</taxon>
        <taxon>Eurotatoria</taxon>
        <taxon>Monogononta</taxon>
        <taxon>Pseudotrocha</taxon>
        <taxon>Ploima</taxon>
        <taxon>Brachionidae</taxon>
        <taxon>Brachionus</taxon>
    </lineage>
</organism>
<dbReference type="EMBL" id="REGN01000845">
    <property type="protein sequence ID" value="RNA38649.1"/>
    <property type="molecule type" value="Genomic_DNA"/>
</dbReference>
<reference evidence="1 2" key="1">
    <citation type="journal article" date="2018" name="Sci. Rep.">
        <title>Genomic signatures of local adaptation to the degree of environmental predictability in rotifers.</title>
        <authorList>
            <person name="Franch-Gras L."/>
            <person name="Hahn C."/>
            <person name="Garcia-Roger E.M."/>
            <person name="Carmona M.J."/>
            <person name="Serra M."/>
            <person name="Gomez A."/>
        </authorList>
    </citation>
    <scope>NUCLEOTIDE SEQUENCE [LARGE SCALE GENOMIC DNA]</scope>
    <source>
        <strain evidence="1">HYR1</strain>
    </source>
</reference>
<dbReference type="Proteomes" id="UP000276133">
    <property type="component" value="Unassembled WGS sequence"/>
</dbReference>
<evidence type="ECO:0000313" key="2">
    <source>
        <dbReference type="Proteomes" id="UP000276133"/>
    </source>
</evidence>